<feature type="domain" description="RWD" evidence="14">
    <location>
        <begin position="10"/>
        <end position="125"/>
    </location>
</feature>
<dbReference type="InterPro" id="IPR002867">
    <property type="entry name" value="IBR_dom"/>
</dbReference>
<dbReference type="Gene3D" id="2.20.25.20">
    <property type="match status" value="1"/>
</dbReference>
<dbReference type="Pfam" id="PF01485">
    <property type="entry name" value="IBR"/>
    <property type="match status" value="1"/>
</dbReference>
<dbReference type="GO" id="GO:0061630">
    <property type="term" value="F:ubiquitin protein ligase activity"/>
    <property type="evidence" value="ECO:0007669"/>
    <property type="project" value="UniProtKB-EC"/>
</dbReference>
<dbReference type="Gene3D" id="3.10.110.10">
    <property type="entry name" value="Ubiquitin Conjugating Enzyme"/>
    <property type="match status" value="1"/>
</dbReference>
<dbReference type="GO" id="GO:0031090">
    <property type="term" value="C:organelle membrane"/>
    <property type="evidence" value="ECO:0007669"/>
    <property type="project" value="UniProtKB-ARBA"/>
</dbReference>
<organism evidence="16 17">
    <name type="scientific">Geotrichum candidum</name>
    <name type="common">Oospora lactis</name>
    <name type="synonym">Dipodascus geotrichum</name>
    <dbReference type="NCBI Taxonomy" id="1173061"/>
    <lineage>
        <taxon>Eukaryota</taxon>
        <taxon>Fungi</taxon>
        <taxon>Dikarya</taxon>
        <taxon>Ascomycota</taxon>
        <taxon>Saccharomycotina</taxon>
        <taxon>Dipodascomycetes</taxon>
        <taxon>Dipodascales</taxon>
        <taxon>Dipodascaceae</taxon>
        <taxon>Geotrichum</taxon>
    </lineage>
</organism>
<dbReference type="PANTHER" id="PTHR11685">
    <property type="entry name" value="RBR FAMILY RING FINGER AND IBR DOMAIN-CONTAINING"/>
    <property type="match status" value="1"/>
</dbReference>
<dbReference type="AlphaFoldDB" id="A0A0J9X9I6"/>
<dbReference type="CDD" id="cd20354">
    <property type="entry name" value="Rcat_RBR_RNF14"/>
    <property type="match status" value="1"/>
</dbReference>
<evidence type="ECO:0000256" key="1">
    <source>
        <dbReference type="ARBA" id="ARBA00001798"/>
    </source>
</evidence>
<dbReference type="InterPro" id="IPR017907">
    <property type="entry name" value="Znf_RING_CS"/>
</dbReference>
<dbReference type="EMBL" id="CCBN010000006">
    <property type="protein sequence ID" value="CDO53822.1"/>
    <property type="molecule type" value="Genomic_DNA"/>
</dbReference>
<dbReference type="OrthoDB" id="1431934at2759"/>
<comment type="caution">
    <text evidence="16">The sequence shown here is derived from an EMBL/GenBank/DDBJ whole genome shotgun (WGS) entry which is preliminary data.</text>
</comment>
<dbReference type="Pfam" id="PF05773">
    <property type="entry name" value="RWD"/>
    <property type="match status" value="1"/>
</dbReference>
<dbReference type="EC" id="2.3.2.31" evidence="4"/>
<dbReference type="SUPFAM" id="SSF54495">
    <property type="entry name" value="UBC-like"/>
    <property type="match status" value="1"/>
</dbReference>
<dbReference type="InterPro" id="IPR031127">
    <property type="entry name" value="E3_UB_ligase_RBR"/>
</dbReference>
<evidence type="ECO:0000256" key="9">
    <source>
        <dbReference type="ARBA" id="ARBA00022771"/>
    </source>
</evidence>
<evidence type="ECO:0000256" key="3">
    <source>
        <dbReference type="ARBA" id="ARBA00004906"/>
    </source>
</evidence>
<accession>A0A0J9X9I6</accession>
<dbReference type="InterPro" id="IPR013083">
    <property type="entry name" value="Znf_RING/FYVE/PHD"/>
</dbReference>
<evidence type="ECO:0000256" key="11">
    <source>
        <dbReference type="ARBA" id="ARBA00022833"/>
    </source>
</evidence>
<name>A0A0J9X9I6_GEOCN</name>
<dbReference type="InterPro" id="IPR044066">
    <property type="entry name" value="TRIAD_supradom"/>
</dbReference>
<dbReference type="PROSITE" id="PS50908">
    <property type="entry name" value="RWD"/>
    <property type="match status" value="1"/>
</dbReference>
<evidence type="ECO:0000256" key="6">
    <source>
        <dbReference type="ARBA" id="ARBA00022692"/>
    </source>
</evidence>
<keyword evidence="6" id="KW-0812">Transmembrane</keyword>
<dbReference type="SMART" id="SM00591">
    <property type="entry name" value="RWD"/>
    <property type="match status" value="1"/>
</dbReference>
<evidence type="ECO:0000256" key="4">
    <source>
        <dbReference type="ARBA" id="ARBA00012251"/>
    </source>
</evidence>
<evidence type="ECO:0000256" key="7">
    <source>
        <dbReference type="ARBA" id="ARBA00022723"/>
    </source>
</evidence>
<keyword evidence="9" id="KW-0863">Zinc-finger</keyword>
<protein>
    <recommendedName>
        <fullName evidence="4">RBR-type E3 ubiquitin transferase</fullName>
        <ecNumber evidence="4">2.3.2.31</ecNumber>
    </recommendedName>
</protein>
<keyword evidence="7" id="KW-0479">Metal-binding</keyword>
<evidence type="ECO:0000259" key="14">
    <source>
        <dbReference type="PROSITE" id="PS50908"/>
    </source>
</evidence>
<dbReference type="SMART" id="SM00647">
    <property type="entry name" value="IBR"/>
    <property type="match status" value="2"/>
</dbReference>
<feature type="domain" description="RING-type" evidence="15">
    <location>
        <begin position="154"/>
        <end position="402"/>
    </location>
</feature>
<dbReference type="CDD" id="cd23820">
    <property type="entry name" value="RWD_RNF14"/>
    <property type="match status" value="1"/>
</dbReference>
<evidence type="ECO:0000256" key="13">
    <source>
        <dbReference type="ARBA" id="ARBA00023136"/>
    </source>
</evidence>
<evidence type="ECO:0000256" key="8">
    <source>
        <dbReference type="ARBA" id="ARBA00022737"/>
    </source>
</evidence>
<dbReference type="InterPro" id="IPR047548">
    <property type="entry name" value="Rcat_RBR_RNF14"/>
</dbReference>
<evidence type="ECO:0000256" key="2">
    <source>
        <dbReference type="ARBA" id="ARBA00004167"/>
    </source>
</evidence>
<comment type="pathway">
    <text evidence="3">Protein modification; protein ubiquitination.</text>
</comment>
<evidence type="ECO:0000259" key="15">
    <source>
        <dbReference type="PROSITE" id="PS51873"/>
    </source>
</evidence>
<dbReference type="SUPFAM" id="SSF57850">
    <property type="entry name" value="RING/U-box"/>
    <property type="match status" value="3"/>
</dbReference>
<comment type="subcellular location">
    <subcellularLocation>
        <location evidence="2">Membrane</location>
        <topology evidence="2">Single-pass membrane protein</topology>
    </subcellularLocation>
</comment>
<dbReference type="Gene3D" id="1.20.120.1750">
    <property type="match status" value="1"/>
</dbReference>
<dbReference type="Proteomes" id="UP000242525">
    <property type="component" value="Unassembled WGS sequence"/>
</dbReference>
<reference evidence="16" key="1">
    <citation type="submission" date="2014-03" db="EMBL/GenBank/DDBJ databases">
        <authorList>
            <person name="Casaregola S."/>
        </authorList>
    </citation>
    <scope>NUCLEOTIDE SEQUENCE [LARGE SCALE GENOMIC DNA]</scope>
    <source>
        <strain evidence="16">CLIB 918</strain>
    </source>
</reference>
<evidence type="ECO:0000313" key="16">
    <source>
        <dbReference type="EMBL" id="CDO53822.1"/>
    </source>
</evidence>
<keyword evidence="13" id="KW-0472">Membrane</keyword>
<keyword evidence="12" id="KW-1133">Transmembrane helix</keyword>
<dbReference type="InterPro" id="IPR016135">
    <property type="entry name" value="UBQ-conjugating_enzyme/RWD"/>
</dbReference>
<dbReference type="GO" id="GO:0016567">
    <property type="term" value="P:protein ubiquitination"/>
    <property type="evidence" value="ECO:0007669"/>
    <property type="project" value="InterPro"/>
</dbReference>
<dbReference type="STRING" id="1173061.A0A0J9X9I6"/>
<dbReference type="GO" id="GO:0005737">
    <property type="term" value="C:cytoplasm"/>
    <property type="evidence" value="ECO:0007669"/>
    <property type="project" value="UniProtKB-ARBA"/>
</dbReference>
<dbReference type="PROSITE" id="PS00518">
    <property type="entry name" value="ZF_RING_1"/>
    <property type="match status" value="1"/>
</dbReference>
<sequence>MSEDEDERMLELDALTAIYPELSMTGPHSGSLYIDIDLPHPISIHPSGDAAPVEIKHLPPVLFKFDLPVGYPETAPPKIMLDAAWMTPEECRSKHIPALLQLWEEAHEPVIYTMIDWITTNGFENFFNDEITRTNPDLLLNHDARSAQQEFERESFLCQICQYRKKGAVCTRLDCSHVYCTECLEAYYTALITQGYIDQVKCAEPTCGKRVDPSQLRALVGDELYERYQTLTKKFELEADPSTLICPRDSCQALIRPRNKEEMLCICSECKFAFCRKCQRSWHGYYTKCNNRLTPELIVAYLDDEPEGERVRLEMIFGRGFMARVGREYLIEKQFEEYKEKMNIQSCPECDTPIERSSGCNKMTCTKCRTPFCFLCGQTLLGYASNGYEHFNEIYSLCYRQLFTNTEIEEAAQ</sequence>
<dbReference type="GO" id="GO:0008270">
    <property type="term" value="F:zinc ion binding"/>
    <property type="evidence" value="ECO:0007669"/>
    <property type="project" value="UniProtKB-KW"/>
</dbReference>
<comment type="catalytic activity">
    <reaction evidence="1">
        <text>[E2 ubiquitin-conjugating enzyme]-S-ubiquitinyl-L-cysteine + [acceptor protein]-L-lysine = [E2 ubiquitin-conjugating enzyme]-L-cysteine + [acceptor protein]-N(6)-ubiquitinyl-L-lysine.</text>
        <dbReference type="EC" id="2.3.2.31"/>
    </reaction>
</comment>
<gene>
    <name evidence="16" type="ORF">BN980_GECA06s00241g</name>
</gene>
<dbReference type="InterPro" id="IPR006575">
    <property type="entry name" value="RWD_dom"/>
</dbReference>
<keyword evidence="5" id="KW-0808">Transferase</keyword>
<keyword evidence="10" id="KW-0833">Ubl conjugation pathway</keyword>
<evidence type="ECO:0000256" key="10">
    <source>
        <dbReference type="ARBA" id="ARBA00022786"/>
    </source>
</evidence>
<dbReference type="Pfam" id="PF22191">
    <property type="entry name" value="IBR_1"/>
    <property type="match status" value="1"/>
</dbReference>
<dbReference type="PROSITE" id="PS51873">
    <property type="entry name" value="TRIAD"/>
    <property type="match status" value="1"/>
</dbReference>
<dbReference type="FunFam" id="3.30.40.10:FF:000051">
    <property type="entry name" value="RBR-type E3 ubiquitin transferase"/>
    <property type="match status" value="1"/>
</dbReference>
<keyword evidence="11" id="KW-0862">Zinc</keyword>
<keyword evidence="8" id="KW-0677">Repeat</keyword>
<evidence type="ECO:0000256" key="12">
    <source>
        <dbReference type="ARBA" id="ARBA00022989"/>
    </source>
</evidence>
<evidence type="ECO:0000256" key="5">
    <source>
        <dbReference type="ARBA" id="ARBA00022679"/>
    </source>
</evidence>
<keyword evidence="17" id="KW-1185">Reference proteome</keyword>
<evidence type="ECO:0000313" key="17">
    <source>
        <dbReference type="Proteomes" id="UP000242525"/>
    </source>
</evidence>
<proteinExistence type="predicted"/>
<dbReference type="Gene3D" id="3.30.40.10">
    <property type="entry name" value="Zinc/RING finger domain, C3HC4 (zinc finger)"/>
    <property type="match status" value="1"/>
</dbReference>